<evidence type="ECO:0000256" key="9">
    <source>
        <dbReference type="ARBA" id="ARBA00023141"/>
    </source>
</evidence>
<keyword evidence="10" id="KW-0584">Phenylalanine biosynthesis</keyword>
<dbReference type="PIRSF" id="PIRSF017318">
    <property type="entry name" value="Chor_mut_AroQ_eu"/>
    <property type="match status" value="1"/>
</dbReference>
<evidence type="ECO:0000259" key="13">
    <source>
        <dbReference type="Pfam" id="PF01817"/>
    </source>
</evidence>
<comment type="pathway">
    <text evidence="2">Metabolic intermediate biosynthesis; prephenate biosynthesis; prephenate from chorismate: step 1/1.</text>
</comment>
<dbReference type="AlphaFoldDB" id="A0A3N4IQJ9"/>
<evidence type="ECO:0000256" key="3">
    <source>
        <dbReference type="ARBA" id="ARBA00011738"/>
    </source>
</evidence>
<dbReference type="GO" id="GO:0009094">
    <property type="term" value="P:L-phenylalanine biosynthetic process"/>
    <property type="evidence" value="ECO:0007669"/>
    <property type="project" value="UniProtKB-KW"/>
</dbReference>
<dbReference type="PANTHER" id="PTHR21145:SF12">
    <property type="entry name" value="CHORISMATE MUTASE"/>
    <property type="match status" value="1"/>
</dbReference>
<proteinExistence type="predicted"/>
<dbReference type="Gene3D" id="1.10.590.10">
    <property type="entry name" value="Chorismate mutase, AroQ class superfamily, eukaryotic"/>
    <property type="match status" value="1"/>
</dbReference>
<protein>
    <recommendedName>
        <fullName evidence="5">Chorismate mutase</fullName>
        <ecNumber evidence="4">5.4.99.5</ecNumber>
    </recommendedName>
</protein>
<sequence>RLEDTIIFHLIERVQFPFNETMYTPGGVSIPNFKGSFLEWMLREQEQVFAKVRRYQSPDEYPFFPDSLPEPFLAPLKYPQLLHPNNVNINRKLLSCYISHILPSACNPPNATDAEHRGEQYENFGSAAVEDVAVLQSLSRRIHFGKFVAEAKFRQETEKFTKLIKERDVKGLDAAITNEKVELQVLKRLEEKAKTFGIDPSLNPGSPLKVNVDAIVEMYKKFVIPLTKEVEVDYLLMRLDEPTVENGMNGTVNGKK</sequence>
<keyword evidence="9" id="KW-0057">Aromatic amino acid biosynthesis</keyword>
<dbReference type="GO" id="GO:0046417">
    <property type="term" value="P:chorismate metabolic process"/>
    <property type="evidence" value="ECO:0007669"/>
    <property type="project" value="InterPro"/>
</dbReference>
<evidence type="ECO:0000256" key="12">
    <source>
        <dbReference type="ARBA" id="ARBA00023979"/>
    </source>
</evidence>
<gene>
    <name evidence="14" type="ORF">BJ508DRAFT_202541</name>
</gene>
<evidence type="ECO:0000256" key="7">
    <source>
        <dbReference type="ARBA" id="ARBA00022498"/>
    </source>
</evidence>
<keyword evidence="8" id="KW-0028">Amino-acid biosynthesis</keyword>
<evidence type="ECO:0000313" key="15">
    <source>
        <dbReference type="Proteomes" id="UP000275078"/>
    </source>
</evidence>
<accession>A0A3N4IQJ9</accession>
<dbReference type="FunFam" id="1.10.590.10:FF:000002">
    <property type="entry name" value="Chorismate mutase"/>
    <property type="match status" value="1"/>
</dbReference>
<evidence type="ECO:0000313" key="14">
    <source>
        <dbReference type="EMBL" id="RPA87995.1"/>
    </source>
</evidence>
<dbReference type="InterPro" id="IPR036263">
    <property type="entry name" value="Chorismate_II_sf"/>
</dbReference>
<dbReference type="OrthoDB" id="191918at2759"/>
<evidence type="ECO:0000256" key="10">
    <source>
        <dbReference type="ARBA" id="ARBA00023222"/>
    </source>
</evidence>
<dbReference type="NCBIfam" id="TIGR01802">
    <property type="entry name" value="CM_pl-yst"/>
    <property type="match status" value="1"/>
</dbReference>
<keyword evidence="7" id="KW-0827">Tyrosine biosynthesis</keyword>
<evidence type="ECO:0000256" key="2">
    <source>
        <dbReference type="ARBA" id="ARBA00004817"/>
    </source>
</evidence>
<evidence type="ECO:0000256" key="11">
    <source>
        <dbReference type="ARBA" id="ARBA00023235"/>
    </source>
</evidence>
<evidence type="ECO:0000256" key="4">
    <source>
        <dbReference type="ARBA" id="ARBA00012404"/>
    </source>
</evidence>
<feature type="non-terminal residue" evidence="14">
    <location>
        <position position="1"/>
    </location>
</feature>
<keyword evidence="15" id="KW-1185">Reference proteome</keyword>
<evidence type="ECO:0000256" key="8">
    <source>
        <dbReference type="ARBA" id="ARBA00022605"/>
    </source>
</evidence>
<dbReference type="EMBL" id="ML119645">
    <property type="protein sequence ID" value="RPA87995.1"/>
    <property type="molecule type" value="Genomic_DNA"/>
</dbReference>
<dbReference type="GO" id="GO:0005737">
    <property type="term" value="C:cytoplasm"/>
    <property type="evidence" value="ECO:0007669"/>
    <property type="project" value="UniProtKB-SubCell"/>
</dbReference>
<comment type="catalytic activity">
    <reaction evidence="12">
        <text>chorismate = prephenate</text>
        <dbReference type="Rhea" id="RHEA:13897"/>
        <dbReference type="ChEBI" id="CHEBI:29748"/>
        <dbReference type="ChEBI" id="CHEBI:29934"/>
        <dbReference type="EC" id="5.4.99.5"/>
    </reaction>
    <physiologicalReaction direction="left-to-right" evidence="12">
        <dbReference type="Rhea" id="RHEA:13898"/>
    </physiologicalReaction>
</comment>
<comment type="subcellular location">
    <subcellularLocation>
        <location evidence="1">Cytoplasm</location>
    </subcellularLocation>
</comment>
<dbReference type="EC" id="5.4.99.5" evidence="4"/>
<dbReference type="InterPro" id="IPR008238">
    <property type="entry name" value="Chorismate_mutase_AroQ_euk"/>
</dbReference>
<dbReference type="Proteomes" id="UP000275078">
    <property type="component" value="Unassembled WGS sequence"/>
</dbReference>
<dbReference type="UniPathway" id="UPA00120">
    <property type="reaction ID" value="UER00203"/>
</dbReference>
<dbReference type="GO" id="GO:0004106">
    <property type="term" value="F:chorismate mutase activity"/>
    <property type="evidence" value="ECO:0007669"/>
    <property type="project" value="UniProtKB-EC"/>
</dbReference>
<comment type="subunit">
    <text evidence="3">Homodimer.</text>
</comment>
<dbReference type="PROSITE" id="PS51169">
    <property type="entry name" value="CHORISMATE_MUT_3"/>
    <property type="match status" value="1"/>
</dbReference>
<dbReference type="InterPro" id="IPR002701">
    <property type="entry name" value="CM_II_prokaryot"/>
</dbReference>
<organism evidence="14 15">
    <name type="scientific">Ascobolus immersus RN42</name>
    <dbReference type="NCBI Taxonomy" id="1160509"/>
    <lineage>
        <taxon>Eukaryota</taxon>
        <taxon>Fungi</taxon>
        <taxon>Dikarya</taxon>
        <taxon>Ascomycota</taxon>
        <taxon>Pezizomycotina</taxon>
        <taxon>Pezizomycetes</taxon>
        <taxon>Pezizales</taxon>
        <taxon>Ascobolaceae</taxon>
        <taxon>Ascobolus</taxon>
    </lineage>
</organism>
<evidence type="ECO:0000256" key="6">
    <source>
        <dbReference type="ARBA" id="ARBA00022490"/>
    </source>
</evidence>
<dbReference type="InterPro" id="IPR037039">
    <property type="entry name" value="CM_AroQ_sf_eucaryotic"/>
</dbReference>
<dbReference type="Pfam" id="PF01817">
    <property type="entry name" value="CM_2"/>
    <property type="match status" value="1"/>
</dbReference>
<evidence type="ECO:0000256" key="1">
    <source>
        <dbReference type="ARBA" id="ARBA00004496"/>
    </source>
</evidence>
<name>A0A3N4IQJ9_ASCIM</name>
<reference evidence="14 15" key="1">
    <citation type="journal article" date="2018" name="Nat. Ecol. Evol.">
        <title>Pezizomycetes genomes reveal the molecular basis of ectomycorrhizal truffle lifestyle.</title>
        <authorList>
            <person name="Murat C."/>
            <person name="Payen T."/>
            <person name="Noel B."/>
            <person name="Kuo A."/>
            <person name="Morin E."/>
            <person name="Chen J."/>
            <person name="Kohler A."/>
            <person name="Krizsan K."/>
            <person name="Balestrini R."/>
            <person name="Da Silva C."/>
            <person name="Montanini B."/>
            <person name="Hainaut M."/>
            <person name="Levati E."/>
            <person name="Barry K.W."/>
            <person name="Belfiori B."/>
            <person name="Cichocki N."/>
            <person name="Clum A."/>
            <person name="Dockter R.B."/>
            <person name="Fauchery L."/>
            <person name="Guy J."/>
            <person name="Iotti M."/>
            <person name="Le Tacon F."/>
            <person name="Lindquist E.A."/>
            <person name="Lipzen A."/>
            <person name="Malagnac F."/>
            <person name="Mello A."/>
            <person name="Molinier V."/>
            <person name="Miyauchi S."/>
            <person name="Poulain J."/>
            <person name="Riccioni C."/>
            <person name="Rubini A."/>
            <person name="Sitrit Y."/>
            <person name="Splivallo R."/>
            <person name="Traeger S."/>
            <person name="Wang M."/>
            <person name="Zifcakova L."/>
            <person name="Wipf D."/>
            <person name="Zambonelli A."/>
            <person name="Paolocci F."/>
            <person name="Nowrousian M."/>
            <person name="Ottonello S."/>
            <person name="Baldrian P."/>
            <person name="Spatafora J.W."/>
            <person name="Henrissat B."/>
            <person name="Nagy L.G."/>
            <person name="Aury J.M."/>
            <person name="Wincker P."/>
            <person name="Grigoriev I.V."/>
            <person name="Bonfante P."/>
            <person name="Martin F.M."/>
        </authorList>
    </citation>
    <scope>NUCLEOTIDE SEQUENCE [LARGE SCALE GENOMIC DNA]</scope>
    <source>
        <strain evidence="14 15">RN42</strain>
    </source>
</reference>
<keyword evidence="11" id="KW-0413">Isomerase</keyword>
<dbReference type="SUPFAM" id="SSF48600">
    <property type="entry name" value="Chorismate mutase II"/>
    <property type="match status" value="1"/>
</dbReference>
<dbReference type="PANTHER" id="PTHR21145">
    <property type="entry name" value="CHORISMATE MUTASE"/>
    <property type="match status" value="1"/>
</dbReference>
<feature type="domain" description="Chorismate mutase" evidence="13">
    <location>
        <begin position="131"/>
        <end position="231"/>
    </location>
</feature>
<dbReference type="STRING" id="1160509.A0A3N4IQJ9"/>
<evidence type="ECO:0000256" key="5">
    <source>
        <dbReference type="ARBA" id="ARBA00020296"/>
    </source>
</evidence>
<keyword evidence="6" id="KW-0963">Cytoplasm</keyword>
<dbReference type="GO" id="GO:0006571">
    <property type="term" value="P:tyrosine biosynthetic process"/>
    <property type="evidence" value="ECO:0007669"/>
    <property type="project" value="UniProtKB-KW"/>
</dbReference>